<dbReference type="PANTHER" id="PTHR42032">
    <property type="entry name" value="YALI0E30679P"/>
    <property type="match status" value="1"/>
</dbReference>
<proteinExistence type="predicted"/>
<dbReference type="PANTHER" id="PTHR42032:SF1">
    <property type="entry name" value="YALI0E30679P"/>
    <property type="match status" value="1"/>
</dbReference>
<accession>A0A7R7XY09</accession>
<sequence length="483" mass="53205">MSTSPSPMSLRHRGLTRAATIAETPGPLPQRRNSTLSDSVSEARNTIRSSTDDLFFPRAARYHDDDSPDEESHWQSAPLGLALLPAIAGIFFQNGSAVITDVTLLVLAAVFLNWSVRLPWEWYHSARTKVRHHESIYDLEPPAGLDPPVSEPTKDTQEDESDADEGHRREQRTPGASAAAIRELHIHELVALASCFIFPLIGTWVLHTIRAKLSRPSEGLVSNYNLTIFLLAAEIRPFKHLLRMVQTRTLHLQRIIASSDDDDRDKIDASKVVDLSKRLEELEAHVAETAAARLASNNNSSSSNNNTEEPRELTQQEQEYTLSLVSQAAAEYRKGFQTDIDALNRAVRRYEKRTAVSAYQTESRLQLLEARSRDALSLAAAAQRSSAQQPKGIFAVLLDWISAVVLFPVHIGVSLASLPLLLAKRGALVCRDMVLGKAPTKRSSGNAGGGRGSGSTSKGKAPQTRRSVPSQQRRAKRATIIEE</sequence>
<feature type="region of interest" description="Disordered" evidence="1">
    <location>
        <begin position="293"/>
        <end position="316"/>
    </location>
</feature>
<dbReference type="Proteomes" id="UP000654913">
    <property type="component" value="Chromosome 8"/>
</dbReference>
<dbReference type="OrthoDB" id="5422510at2759"/>
<reference evidence="3" key="2">
    <citation type="submission" date="2021-02" db="EMBL/GenBank/DDBJ databases">
        <title>Aspergillus puulaauensis MK2 genome sequence.</title>
        <authorList>
            <person name="Futagami T."/>
            <person name="Mori K."/>
            <person name="Kadooka C."/>
            <person name="Tanaka T."/>
        </authorList>
    </citation>
    <scope>NUCLEOTIDE SEQUENCE</scope>
    <source>
        <strain evidence="3">MK2</strain>
    </source>
</reference>
<keyword evidence="4" id="KW-1185">Reference proteome</keyword>
<feature type="region of interest" description="Disordered" evidence="1">
    <location>
        <begin position="1"/>
        <end position="39"/>
    </location>
</feature>
<name>A0A7R7XY09_9EURO</name>
<reference evidence="3" key="1">
    <citation type="submission" date="2021-01" db="EMBL/GenBank/DDBJ databases">
        <authorList>
            <consortium name="Aspergillus puulaauensis MK2 genome sequencing consortium"/>
            <person name="Kazuki M."/>
            <person name="Futagami T."/>
        </authorList>
    </citation>
    <scope>NUCLEOTIDE SEQUENCE</scope>
    <source>
        <strain evidence="3">MK2</strain>
    </source>
</reference>
<gene>
    <name evidence="3" type="ORF">APUU_80124A</name>
</gene>
<dbReference type="KEGG" id="apuu:APUU_80124A"/>
<dbReference type="AlphaFoldDB" id="A0A7R7XY09"/>
<evidence type="ECO:0000256" key="2">
    <source>
        <dbReference type="SAM" id="Phobius"/>
    </source>
</evidence>
<dbReference type="GeneID" id="64979818"/>
<feature type="transmembrane region" description="Helical" evidence="2">
    <location>
        <begin position="393"/>
        <end position="422"/>
    </location>
</feature>
<dbReference type="RefSeq" id="XP_041562007.1">
    <property type="nucleotide sequence ID" value="XM_041696370.1"/>
</dbReference>
<evidence type="ECO:0000313" key="4">
    <source>
        <dbReference type="Proteomes" id="UP000654913"/>
    </source>
</evidence>
<organism evidence="3 4">
    <name type="scientific">Aspergillus puulaauensis</name>
    <dbReference type="NCBI Taxonomy" id="1220207"/>
    <lineage>
        <taxon>Eukaryota</taxon>
        <taxon>Fungi</taxon>
        <taxon>Dikarya</taxon>
        <taxon>Ascomycota</taxon>
        <taxon>Pezizomycotina</taxon>
        <taxon>Eurotiomycetes</taxon>
        <taxon>Eurotiomycetidae</taxon>
        <taxon>Eurotiales</taxon>
        <taxon>Aspergillaceae</taxon>
        <taxon>Aspergillus</taxon>
    </lineage>
</organism>
<feature type="region of interest" description="Disordered" evidence="1">
    <location>
        <begin position="138"/>
        <end position="175"/>
    </location>
</feature>
<keyword evidence="2" id="KW-0472">Membrane</keyword>
<feature type="compositionally biased region" description="Low complexity" evidence="1">
    <location>
        <begin position="296"/>
        <end position="306"/>
    </location>
</feature>
<feature type="region of interest" description="Disordered" evidence="1">
    <location>
        <begin position="439"/>
        <end position="483"/>
    </location>
</feature>
<dbReference type="EMBL" id="AP024450">
    <property type="protein sequence ID" value="BCS29821.1"/>
    <property type="molecule type" value="Genomic_DNA"/>
</dbReference>
<evidence type="ECO:0000313" key="3">
    <source>
        <dbReference type="EMBL" id="BCS29821.1"/>
    </source>
</evidence>
<keyword evidence="2" id="KW-1133">Transmembrane helix</keyword>
<keyword evidence="2" id="KW-0812">Transmembrane</keyword>
<protein>
    <submittedName>
        <fullName evidence="3">Uncharacterized protein</fullName>
    </submittedName>
</protein>
<evidence type="ECO:0000256" key="1">
    <source>
        <dbReference type="SAM" id="MobiDB-lite"/>
    </source>
</evidence>